<dbReference type="MEROPS" id="S66.001"/>
<dbReference type="PANTHER" id="PTHR30237">
    <property type="entry name" value="MURAMOYLTETRAPEPTIDE CARBOXYPEPTIDASE"/>
    <property type="match status" value="1"/>
</dbReference>
<dbReference type="PIRSF" id="PIRSF028757">
    <property type="entry name" value="LD-carboxypeptidase"/>
    <property type="match status" value="1"/>
</dbReference>
<dbReference type="Gene3D" id="3.50.30.60">
    <property type="entry name" value="LD-carboxypeptidase A C-terminal domain-like"/>
    <property type="match status" value="1"/>
</dbReference>
<feature type="active site" description="Charge relay system" evidence="6">
    <location>
        <position position="283"/>
    </location>
</feature>
<dbReference type="EMBL" id="CP000360">
    <property type="protein sequence ID" value="ABF41622.1"/>
    <property type="molecule type" value="Genomic_DNA"/>
</dbReference>
<dbReference type="SUPFAM" id="SSF52317">
    <property type="entry name" value="Class I glutamine amidotransferase-like"/>
    <property type="match status" value="1"/>
</dbReference>
<dbReference type="Proteomes" id="UP000002432">
    <property type="component" value="Chromosome"/>
</dbReference>
<accession>Q1INC8</accession>
<keyword evidence="3" id="KW-0645">Protease</keyword>
<evidence type="ECO:0000256" key="2">
    <source>
        <dbReference type="ARBA" id="ARBA00022645"/>
    </source>
</evidence>
<dbReference type="HOGENOM" id="CLU_034346_3_1_0"/>
<keyword evidence="10" id="KW-1185">Reference proteome</keyword>
<name>Q1INC8_KORVE</name>
<dbReference type="Gene3D" id="3.40.50.10740">
    <property type="entry name" value="Class I glutamine amidotransferase-like"/>
    <property type="match status" value="1"/>
</dbReference>
<evidence type="ECO:0000313" key="10">
    <source>
        <dbReference type="Proteomes" id="UP000002432"/>
    </source>
</evidence>
<evidence type="ECO:0000313" key="9">
    <source>
        <dbReference type="EMBL" id="ABF41622.1"/>
    </source>
</evidence>
<organism evidence="9 10">
    <name type="scientific">Koribacter versatilis (strain Ellin345)</name>
    <dbReference type="NCBI Taxonomy" id="204669"/>
    <lineage>
        <taxon>Bacteria</taxon>
        <taxon>Pseudomonadati</taxon>
        <taxon>Acidobacteriota</taxon>
        <taxon>Terriglobia</taxon>
        <taxon>Terriglobales</taxon>
        <taxon>Candidatus Korobacteraceae</taxon>
        <taxon>Candidatus Korobacter</taxon>
    </lineage>
</organism>
<dbReference type="Pfam" id="PF17676">
    <property type="entry name" value="Peptidase_S66C"/>
    <property type="match status" value="1"/>
</dbReference>
<reference evidence="9 10" key="1">
    <citation type="journal article" date="2009" name="Appl. Environ. Microbiol.">
        <title>Three genomes from the phylum Acidobacteria provide insight into the lifestyles of these microorganisms in soils.</title>
        <authorList>
            <person name="Ward N.L."/>
            <person name="Challacombe J.F."/>
            <person name="Janssen P.H."/>
            <person name="Henrissat B."/>
            <person name="Coutinho P.M."/>
            <person name="Wu M."/>
            <person name="Xie G."/>
            <person name="Haft D.H."/>
            <person name="Sait M."/>
            <person name="Badger J."/>
            <person name="Barabote R.D."/>
            <person name="Bradley B."/>
            <person name="Brettin T.S."/>
            <person name="Brinkac L.M."/>
            <person name="Bruce D."/>
            <person name="Creasy T."/>
            <person name="Daugherty S.C."/>
            <person name="Davidsen T.M."/>
            <person name="DeBoy R.T."/>
            <person name="Detter J.C."/>
            <person name="Dodson R.J."/>
            <person name="Durkin A.S."/>
            <person name="Ganapathy A."/>
            <person name="Gwinn-Giglio M."/>
            <person name="Han C.S."/>
            <person name="Khouri H."/>
            <person name="Kiss H."/>
            <person name="Kothari S.P."/>
            <person name="Madupu R."/>
            <person name="Nelson K.E."/>
            <person name="Nelson W.C."/>
            <person name="Paulsen I."/>
            <person name="Penn K."/>
            <person name="Ren Q."/>
            <person name="Rosovitz M.J."/>
            <person name="Selengut J.D."/>
            <person name="Shrivastava S."/>
            <person name="Sullivan S.A."/>
            <person name="Tapia R."/>
            <person name="Thompson L.S."/>
            <person name="Watkins K.L."/>
            <person name="Yang Q."/>
            <person name="Yu C."/>
            <person name="Zafar N."/>
            <person name="Zhou L."/>
            <person name="Kuske C.R."/>
        </authorList>
    </citation>
    <scope>NUCLEOTIDE SEQUENCE [LARGE SCALE GENOMIC DNA]</scope>
    <source>
        <strain evidence="9 10">Ellin345</strain>
    </source>
</reference>
<dbReference type="RefSeq" id="WP_011523423.1">
    <property type="nucleotide sequence ID" value="NC_008009.1"/>
</dbReference>
<keyword evidence="5" id="KW-0720">Serine protease</keyword>
<evidence type="ECO:0000256" key="6">
    <source>
        <dbReference type="PIRSR" id="PIRSR028757-1"/>
    </source>
</evidence>
<evidence type="ECO:0000256" key="5">
    <source>
        <dbReference type="ARBA" id="ARBA00022825"/>
    </source>
</evidence>
<dbReference type="AlphaFoldDB" id="Q1INC8"/>
<dbReference type="GO" id="GO:0004180">
    <property type="term" value="F:carboxypeptidase activity"/>
    <property type="evidence" value="ECO:0007669"/>
    <property type="project" value="UniProtKB-KW"/>
</dbReference>
<keyword evidence="2" id="KW-0121">Carboxypeptidase</keyword>
<evidence type="ECO:0000256" key="4">
    <source>
        <dbReference type="ARBA" id="ARBA00022801"/>
    </source>
</evidence>
<gene>
    <name evidence="9" type="ordered locus">Acid345_2621</name>
</gene>
<dbReference type="InterPro" id="IPR027461">
    <property type="entry name" value="Carboxypeptidase_A_C_sf"/>
</dbReference>
<dbReference type="eggNOG" id="COG1619">
    <property type="taxonomic scope" value="Bacteria"/>
</dbReference>
<dbReference type="OrthoDB" id="9807329at2"/>
<dbReference type="InterPro" id="IPR040921">
    <property type="entry name" value="Peptidase_S66C"/>
</dbReference>
<evidence type="ECO:0000259" key="8">
    <source>
        <dbReference type="Pfam" id="PF17676"/>
    </source>
</evidence>
<proteinExistence type="inferred from homology"/>
<comment type="similarity">
    <text evidence="1">Belongs to the peptidase S66 family.</text>
</comment>
<dbReference type="CDD" id="cd07025">
    <property type="entry name" value="Peptidase_S66"/>
    <property type="match status" value="1"/>
</dbReference>
<evidence type="ECO:0000259" key="7">
    <source>
        <dbReference type="Pfam" id="PF02016"/>
    </source>
</evidence>
<dbReference type="PANTHER" id="PTHR30237:SF2">
    <property type="entry name" value="MUREIN TETRAPEPTIDE CARBOXYPEPTIDASE"/>
    <property type="match status" value="1"/>
</dbReference>
<feature type="domain" description="LD-carboxypeptidase C-terminal" evidence="8">
    <location>
        <begin position="183"/>
        <end position="299"/>
    </location>
</feature>
<feature type="active site" description="Nucleophile" evidence="6">
    <location>
        <position position="118"/>
    </location>
</feature>
<dbReference type="Pfam" id="PF02016">
    <property type="entry name" value="Peptidase_S66"/>
    <property type="match status" value="1"/>
</dbReference>
<dbReference type="GO" id="GO:0008236">
    <property type="term" value="F:serine-type peptidase activity"/>
    <property type="evidence" value="ECO:0007669"/>
    <property type="project" value="UniProtKB-KW"/>
</dbReference>
<evidence type="ECO:0000256" key="1">
    <source>
        <dbReference type="ARBA" id="ARBA00010233"/>
    </source>
</evidence>
<protein>
    <submittedName>
        <fullName evidence="9">Peptidase U61, LD-carboxypeptidase A</fullName>
    </submittedName>
</protein>
<dbReference type="GO" id="GO:0006508">
    <property type="term" value="P:proteolysis"/>
    <property type="evidence" value="ECO:0007669"/>
    <property type="project" value="UniProtKB-KW"/>
</dbReference>
<feature type="domain" description="LD-carboxypeptidase N-terminal" evidence="7">
    <location>
        <begin position="22"/>
        <end position="137"/>
    </location>
</feature>
<dbReference type="InterPro" id="IPR027478">
    <property type="entry name" value="LdcA_N"/>
</dbReference>
<keyword evidence="4" id="KW-0378">Hydrolase</keyword>
<dbReference type="InterPro" id="IPR040449">
    <property type="entry name" value="Peptidase_S66_N"/>
</dbReference>
<dbReference type="STRING" id="204669.Acid345_2621"/>
<sequence>MAFRMPPRATIRPPALLPGDTVGIVAPASNIDRPALLAGCAALERMGYKPYFLESIVERDLYFAGSIERRVAELEHMFANPEVRAIVCARGGYGVNYLLPKLPIEKLLANPKPFVGYSDITVLLTWLTDHGLVTFHGPMVTKDFGREYGIDLETWMAVLGNASDYEHTFSIDEVQPLVKGSAEGVLYGGCLSLLAASMGTPYEFKTEDTILFLEDVNEKPFQIDRMLRQLLLAGKFKTVRAFVFGEMLDCQQPHGQDYTLQEVILRILAPLGVPVAFGLSSGHVRAANRVLPFGVCAKLEVGEPVRLRCEAAVAQGTGAPRILKEPSKQ</sequence>
<evidence type="ECO:0000256" key="3">
    <source>
        <dbReference type="ARBA" id="ARBA00022670"/>
    </source>
</evidence>
<dbReference type="KEGG" id="aba:Acid345_2621"/>
<feature type="active site" description="Charge relay system" evidence="6">
    <location>
        <position position="214"/>
    </location>
</feature>
<dbReference type="SUPFAM" id="SSF141986">
    <property type="entry name" value="LD-carboxypeptidase A C-terminal domain-like"/>
    <property type="match status" value="1"/>
</dbReference>
<dbReference type="InterPro" id="IPR029062">
    <property type="entry name" value="Class_I_gatase-like"/>
</dbReference>
<dbReference type="EnsemblBacteria" id="ABF41622">
    <property type="protein sequence ID" value="ABF41622"/>
    <property type="gene ID" value="Acid345_2621"/>
</dbReference>
<dbReference type="InterPro" id="IPR003507">
    <property type="entry name" value="S66_fam"/>
</dbReference>